<protein>
    <recommendedName>
        <fullName evidence="3 7">Prolyl endopeptidase</fullName>
        <ecNumber evidence="7">3.4.21.-</ecNumber>
    </recommendedName>
</protein>
<reference evidence="10 11" key="1">
    <citation type="submission" date="2024-08" db="EMBL/GenBank/DDBJ databases">
        <authorList>
            <person name="Cucini C."/>
            <person name="Frati F."/>
        </authorList>
    </citation>
    <scope>NUCLEOTIDE SEQUENCE [LARGE SCALE GENOMIC DNA]</scope>
</reference>
<gene>
    <name evidence="10" type="ORF">ODALV1_LOCUS5366</name>
</gene>
<evidence type="ECO:0000313" key="10">
    <source>
        <dbReference type="EMBL" id="CAL8082969.1"/>
    </source>
</evidence>
<comment type="catalytic activity">
    <reaction evidence="1">
        <text>Hydrolysis of Pro-|-Xaa &gt;&gt; Ala-|-Xaa in oligopeptides.</text>
        <dbReference type="EC" id="3.4.21.26"/>
    </reaction>
</comment>
<feature type="domain" description="Peptidase S9 prolyl oligopeptidase catalytic" evidence="8">
    <location>
        <begin position="520"/>
        <end position="735"/>
    </location>
</feature>
<organism evidence="10 11">
    <name type="scientific">Orchesella dallaii</name>
    <dbReference type="NCBI Taxonomy" id="48710"/>
    <lineage>
        <taxon>Eukaryota</taxon>
        <taxon>Metazoa</taxon>
        <taxon>Ecdysozoa</taxon>
        <taxon>Arthropoda</taxon>
        <taxon>Hexapoda</taxon>
        <taxon>Collembola</taxon>
        <taxon>Entomobryomorpha</taxon>
        <taxon>Entomobryoidea</taxon>
        <taxon>Orchesellidae</taxon>
        <taxon>Orchesellinae</taxon>
        <taxon>Orchesella</taxon>
    </lineage>
</organism>
<evidence type="ECO:0000256" key="1">
    <source>
        <dbReference type="ARBA" id="ARBA00001070"/>
    </source>
</evidence>
<keyword evidence="11" id="KW-1185">Reference proteome</keyword>
<dbReference type="EMBL" id="CAXLJM020000016">
    <property type="protein sequence ID" value="CAL8082969.1"/>
    <property type="molecule type" value="Genomic_DNA"/>
</dbReference>
<dbReference type="PANTHER" id="PTHR42881:SF2">
    <property type="entry name" value="PROLYL ENDOPEPTIDASE"/>
    <property type="match status" value="1"/>
</dbReference>
<dbReference type="Gene3D" id="2.130.10.120">
    <property type="entry name" value="Prolyl oligopeptidase, N-terminal domain"/>
    <property type="match status" value="1"/>
</dbReference>
<proteinExistence type="inferred from homology"/>
<dbReference type="InterPro" id="IPR002470">
    <property type="entry name" value="Peptidase_S9A"/>
</dbReference>
<keyword evidence="6 7" id="KW-0720">Serine protease</keyword>
<evidence type="ECO:0000256" key="4">
    <source>
        <dbReference type="ARBA" id="ARBA00022670"/>
    </source>
</evidence>
<evidence type="ECO:0000259" key="8">
    <source>
        <dbReference type="Pfam" id="PF00326"/>
    </source>
</evidence>
<evidence type="ECO:0000256" key="6">
    <source>
        <dbReference type="ARBA" id="ARBA00022825"/>
    </source>
</evidence>
<evidence type="ECO:0000259" key="9">
    <source>
        <dbReference type="Pfam" id="PF02897"/>
    </source>
</evidence>
<dbReference type="SUPFAM" id="SSF53474">
    <property type="entry name" value="alpha/beta-Hydrolases"/>
    <property type="match status" value="1"/>
</dbReference>
<keyword evidence="5 7" id="KW-0378">Hydrolase</keyword>
<dbReference type="InterPro" id="IPR029058">
    <property type="entry name" value="AB_hydrolase_fold"/>
</dbReference>
<keyword evidence="4 7" id="KW-0645">Protease</keyword>
<dbReference type="Proteomes" id="UP001642540">
    <property type="component" value="Unassembled WGS sequence"/>
</dbReference>
<dbReference type="PRINTS" id="PR00862">
    <property type="entry name" value="PROLIGOPTASE"/>
</dbReference>
<dbReference type="InterPro" id="IPR023302">
    <property type="entry name" value="Pept_S9A_N"/>
</dbReference>
<dbReference type="InterPro" id="IPR051167">
    <property type="entry name" value="Prolyl_oligopep/macrocyclase"/>
</dbReference>
<dbReference type="InterPro" id="IPR001375">
    <property type="entry name" value="Peptidase_S9_cat"/>
</dbReference>
<dbReference type="SUPFAM" id="SSF50993">
    <property type="entry name" value="Peptidase/esterase 'gauge' domain"/>
    <property type="match status" value="1"/>
</dbReference>
<feature type="domain" description="Peptidase S9A N-terminal" evidence="9">
    <location>
        <begin position="37"/>
        <end position="450"/>
    </location>
</feature>
<name>A0ABP1PZ40_9HEXA</name>
<evidence type="ECO:0000256" key="5">
    <source>
        <dbReference type="ARBA" id="ARBA00022801"/>
    </source>
</evidence>
<evidence type="ECO:0000256" key="7">
    <source>
        <dbReference type="RuleBase" id="RU368024"/>
    </source>
</evidence>
<accession>A0ABP1PZ40</accession>
<dbReference type="Pfam" id="PF02897">
    <property type="entry name" value="Peptidase_S9_N"/>
    <property type="match status" value="1"/>
</dbReference>
<evidence type="ECO:0000256" key="3">
    <source>
        <dbReference type="ARBA" id="ARBA00016310"/>
    </source>
</evidence>
<dbReference type="PANTHER" id="PTHR42881">
    <property type="entry name" value="PROLYL ENDOPEPTIDASE"/>
    <property type="match status" value="1"/>
</dbReference>
<sequence>MIAMTMLRDNMAVFGGLALPLIASFLVVGVTCSYKYPEVRRDAAVIDEYHGTKIADPYRWLEDPDSEETKAFITAQNNLTLTYLEDAPYRKELRSKLTELWDYPRRGIPKKRGEKYYFFANSGLQNQWVFMVQDSVEAGEPRVFLDPNTLSSDGTVSIKTSSFSKDGSLFAYGLSQSGSDWVTVHIKNVTSGENFPEILRHIKWPSISWTHDNVGFFYSRYPSQDDNKNETGRETGSTEHEKIYYHKVGTAQDKDVLVVEFIDKPKLSLSTEISDDGDYLIVLTYEVINEEFVYFASLKDSLKTGFQEKIQLQPLNTEPASFSYVTNDESLFYFITDLDAPSNKLVRVDLNKPEKKYWSTVIPEANEVLEWADPINNNFMFTSYTKDVKSTLELRHLQNGSLILEYPLEIGSISSTSGKRKDTEFFFKLSTYKNPGIIYRIDFTKDDLKPKIFHETTSKIDSSSLVVEQIFYKSKDGTKVPMYILYRKDLVRDGSAPAYLYSYGGFSSSIEVGYSTSYLVFVNNLRGVVAIPSIRGGGEYGKDWWDDGRLLNKQNCFDDFASAAEYLIENKYTSPSKLIINGASNGGLLVAATVNQRPELFGAAVPEVGVMDMLRFQKFTVGYYWCGEYGCSENKTHFDNLITYSPLHNIRLPKNETVQYPAMLVKTADHDDRVVPLHSFKYVSELQHTIGSSERQTNPLLIRIESKAGHGSGTPTTKLIEDIVDEYGFYIRALNITFYE</sequence>
<evidence type="ECO:0000313" key="11">
    <source>
        <dbReference type="Proteomes" id="UP001642540"/>
    </source>
</evidence>
<dbReference type="InterPro" id="IPR002471">
    <property type="entry name" value="Pept_S9_AS"/>
</dbReference>
<comment type="caution">
    <text evidence="10">The sequence shown here is derived from an EMBL/GenBank/DDBJ whole genome shotgun (WGS) entry which is preliminary data.</text>
</comment>
<dbReference type="PROSITE" id="PS00708">
    <property type="entry name" value="PRO_ENDOPEP_SER"/>
    <property type="match status" value="1"/>
</dbReference>
<dbReference type="Pfam" id="PF00326">
    <property type="entry name" value="Peptidase_S9"/>
    <property type="match status" value="1"/>
</dbReference>
<dbReference type="EC" id="3.4.21.-" evidence="7"/>
<evidence type="ECO:0000256" key="2">
    <source>
        <dbReference type="ARBA" id="ARBA00005228"/>
    </source>
</evidence>
<comment type="similarity">
    <text evidence="2 7">Belongs to the peptidase S9A family.</text>
</comment>
<dbReference type="Gene3D" id="3.40.50.1820">
    <property type="entry name" value="alpha/beta hydrolase"/>
    <property type="match status" value="1"/>
</dbReference>